<dbReference type="InterPro" id="IPR015422">
    <property type="entry name" value="PyrdxlP-dep_Trfase_small"/>
</dbReference>
<name>A0A931CRX6_9MICC</name>
<protein>
    <submittedName>
        <fullName evidence="2">Aminotransferase class V-fold PLP-dependent enzyme</fullName>
    </submittedName>
</protein>
<dbReference type="EMBL" id="JADNYM010000031">
    <property type="protein sequence ID" value="MBG0741480.1"/>
    <property type="molecule type" value="Genomic_DNA"/>
</dbReference>
<keyword evidence="2" id="KW-0032">Aminotransferase</keyword>
<accession>A0A931CRX6</accession>
<keyword evidence="2" id="KW-0808">Transferase</keyword>
<dbReference type="Gene3D" id="3.90.1150.10">
    <property type="entry name" value="Aspartate Aminotransferase, domain 1"/>
    <property type="match status" value="1"/>
</dbReference>
<evidence type="ECO:0000313" key="2">
    <source>
        <dbReference type="EMBL" id="MBG0741480.1"/>
    </source>
</evidence>
<dbReference type="Gene3D" id="3.40.640.10">
    <property type="entry name" value="Type I PLP-dependent aspartate aminotransferase-like (Major domain)"/>
    <property type="match status" value="1"/>
</dbReference>
<dbReference type="PANTHER" id="PTHR43586:SF15">
    <property type="entry name" value="BLR3095 PROTEIN"/>
    <property type="match status" value="1"/>
</dbReference>
<reference evidence="2 3" key="1">
    <citation type="submission" date="2020-11" db="EMBL/GenBank/DDBJ databases">
        <title>Arthrobacter antarcticus sp. nov., isolated from Antarctic Soil.</title>
        <authorList>
            <person name="Li J."/>
        </authorList>
    </citation>
    <scope>NUCLEOTIDE SEQUENCE [LARGE SCALE GENOMIC DNA]</scope>
    <source>
        <strain evidence="2 3">Z1-20</strain>
    </source>
</reference>
<dbReference type="InterPro" id="IPR015424">
    <property type="entry name" value="PyrdxlP-dep_Trfase"/>
</dbReference>
<dbReference type="Pfam" id="PF00266">
    <property type="entry name" value="Aminotran_5"/>
    <property type="match status" value="1"/>
</dbReference>
<gene>
    <name evidence="2" type="ORF">IV500_19120</name>
</gene>
<dbReference type="InterPro" id="IPR015421">
    <property type="entry name" value="PyrdxlP-dep_Trfase_major"/>
</dbReference>
<dbReference type="RefSeq" id="WP_196398410.1">
    <property type="nucleotide sequence ID" value="NZ_JADNYM010000031.1"/>
</dbReference>
<evidence type="ECO:0000259" key="1">
    <source>
        <dbReference type="Pfam" id="PF00266"/>
    </source>
</evidence>
<dbReference type="Proteomes" id="UP000655366">
    <property type="component" value="Unassembled WGS sequence"/>
</dbReference>
<proteinExistence type="predicted"/>
<feature type="domain" description="Aminotransferase class V" evidence="1">
    <location>
        <begin position="105"/>
        <end position="349"/>
    </location>
</feature>
<dbReference type="PANTHER" id="PTHR43586">
    <property type="entry name" value="CYSTEINE DESULFURASE"/>
    <property type="match status" value="1"/>
</dbReference>
<dbReference type="AlphaFoldDB" id="A0A931CRX6"/>
<keyword evidence="3" id="KW-1185">Reference proteome</keyword>
<comment type="caution">
    <text evidence="2">The sequence shown here is derived from an EMBL/GenBank/DDBJ whole genome shotgun (WGS) entry which is preliminary data.</text>
</comment>
<evidence type="ECO:0000313" key="3">
    <source>
        <dbReference type="Proteomes" id="UP000655366"/>
    </source>
</evidence>
<organism evidence="2 3">
    <name type="scientific">Arthrobacter terrae</name>
    <dbReference type="NCBI Taxonomy" id="2935737"/>
    <lineage>
        <taxon>Bacteria</taxon>
        <taxon>Bacillati</taxon>
        <taxon>Actinomycetota</taxon>
        <taxon>Actinomycetes</taxon>
        <taxon>Micrococcales</taxon>
        <taxon>Micrococcaceae</taxon>
        <taxon>Arthrobacter</taxon>
    </lineage>
</organism>
<dbReference type="SUPFAM" id="SSF53383">
    <property type="entry name" value="PLP-dependent transferases"/>
    <property type="match status" value="1"/>
</dbReference>
<dbReference type="GO" id="GO:0008483">
    <property type="term" value="F:transaminase activity"/>
    <property type="evidence" value="ECO:0007669"/>
    <property type="project" value="UniProtKB-KW"/>
</dbReference>
<sequence length="383" mass="39548">MQRTTTGASTGALELPTSYLHAFSEEPGYLNFASYGPPSRDVVARSTQLLATAAAGAVGANELLHGDDVRARQAFARLSGFPLERVTLVPHTSGGLFQLAFGICGGSVLVSAGEFPANLYPWLRGRDIGRAAVQFMAGPGEPVTPDVVEAALTPGTVAVTVSAVDFRTGFRADLQGIRNVIGPDRLLIVDGIQAFGVVDLDWSPADALVVGAQKWLRGGWGAGAMAFSQAGLERIRPVLSGWTGVAEPMNFDGVVHEPRADALRFSISSLSPFAVGAFASALDLVGSVTVRAIEAKVAAGVDLLIDRLDTAGVKVVSAREPTRRAGIVAAQIPEGRAAQAHAALAAAGLSTTLHGNDRIRLSVHATTAAGPLSAAAKVLGQFS</sequence>
<dbReference type="InterPro" id="IPR000192">
    <property type="entry name" value="Aminotrans_V_dom"/>
</dbReference>